<sequence length="444" mass="46377">MVSGILTGAVSRGVAGLVPIALIPVTLRYLGPDLYGLWMTVTALVGMAAFADLGLGNGLMTKLAPCYASGATAEARRYISSAYLCLSLLAAVLVGLLWSLSAAVPWARLFHTTDSATPDDARRMTLVCLTAFVVNVPLSLITRVQLAYQRISAANLWQGCGNLVALPLAVGAVAANLSPVLVVAATVVGPPLVNLVNSLWFFGRRRPDLRPGLTVADTAVAARLLRLGGLFLAVTVLTGIATNVDLVIVTHALGLHEAAAYAVPMRLFAQLGFVVALVSAPLWPANGDALARGDLAWVRRMTRRMTVVSAALVLALGGLLVLVVSLVPTVLGLAVTPDVTLLAGLLAWWLLLATISPRFMVQNAAGVVRPQLLGWSLYVVVSLPAKWYGVRQFGSASVPWIGLVTYLATVVPAALHGFRSALARHTRPPAGSTAESSLAAPAAT</sequence>
<dbReference type="RefSeq" id="WP_328853538.1">
    <property type="nucleotide sequence ID" value="NZ_CP108084.1"/>
</dbReference>
<accession>A0ABZ1SDM5</accession>
<dbReference type="InterPro" id="IPR050833">
    <property type="entry name" value="Poly_Biosynth_Transport"/>
</dbReference>
<evidence type="ECO:0000256" key="4">
    <source>
        <dbReference type="ARBA" id="ARBA00022989"/>
    </source>
</evidence>
<feature type="transmembrane region" description="Helical" evidence="6">
    <location>
        <begin position="224"/>
        <end position="247"/>
    </location>
</feature>
<dbReference type="EMBL" id="CP108084">
    <property type="protein sequence ID" value="WUP52628.1"/>
    <property type="molecule type" value="Genomic_DNA"/>
</dbReference>
<proteinExistence type="predicted"/>
<evidence type="ECO:0000256" key="1">
    <source>
        <dbReference type="ARBA" id="ARBA00004651"/>
    </source>
</evidence>
<keyword evidence="3 6" id="KW-0812">Transmembrane</keyword>
<feature type="transmembrane region" description="Helical" evidence="6">
    <location>
        <begin position="181"/>
        <end position="203"/>
    </location>
</feature>
<feature type="transmembrane region" description="Helical" evidence="6">
    <location>
        <begin position="37"/>
        <end position="60"/>
    </location>
</feature>
<keyword evidence="2" id="KW-1003">Cell membrane</keyword>
<feature type="transmembrane region" description="Helical" evidence="6">
    <location>
        <begin position="267"/>
        <end position="285"/>
    </location>
</feature>
<feature type="transmembrane region" description="Helical" evidence="6">
    <location>
        <begin position="12"/>
        <end position="31"/>
    </location>
</feature>
<keyword evidence="8" id="KW-1185">Reference proteome</keyword>
<evidence type="ECO:0000313" key="7">
    <source>
        <dbReference type="EMBL" id="WUP52628.1"/>
    </source>
</evidence>
<reference evidence="7" key="1">
    <citation type="submission" date="2022-10" db="EMBL/GenBank/DDBJ databases">
        <title>The complete genomes of actinobacterial strains from the NBC collection.</title>
        <authorList>
            <person name="Joergensen T.S."/>
            <person name="Alvarez Arevalo M."/>
            <person name="Sterndorff E.B."/>
            <person name="Faurdal D."/>
            <person name="Vuksanovic O."/>
            <person name="Mourched A.-S."/>
            <person name="Charusanti P."/>
            <person name="Shaw S."/>
            <person name="Blin K."/>
            <person name="Weber T."/>
        </authorList>
    </citation>
    <scope>NUCLEOTIDE SEQUENCE</scope>
    <source>
        <strain evidence="7">NBC_00256</strain>
    </source>
</reference>
<gene>
    <name evidence="7" type="ORF">OG994_14430</name>
</gene>
<keyword evidence="4 6" id="KW-1133">Transmembrane helix</keyword>
<evidence type="ECO:0000256" key="6">
    <source>
        <dbReference type="SAM" id="Phobius"/>
    </source>
</evidence>
<comment type="subcellular location">
    <subcellularLocation>
        <location evidence="1">Cell membrane</location>
        <topology evidence="1">Multi-pass membrane protein</topology>
    </subcellularLocation>
</comment>
<feature type="transmembrane region" description="Helical" evidence="6">
    <location>
        <begin position="124"/>
        <end position="144"/>
    </location>
</feature>
<feature type="transmembrane region" description="Helical" evidence="6">
    <location>
        <begin position="396"/>
        <end position="418"/>
    </location>
</feature>
<evidence type="ECO:0000256" key="2">
    <source>
        <dbReference type="ARBA" id="ARBA00022475"/>
    </source>
</evidence>
<name>A0ABZ1SDM5_9ACTN</name>
<evidence type="ECO:0000256" key="5">
    <source>
        <dbReference type="ARBA" id="ARBA00023136"/>
    </source>
</evidence>
<feature type="transmembrane region" description="Helical" evidence="6">
    <location>
        <begin position="339"/>
        <end position="360"/>
    </location>
</feature>
<protein>
    <submittedName>
        <fullName evidence="7">Lipopolysaccharide biosynthesis protein</fullName>
    </submittedName>
</protein>
<organism evidence="7 8">
    <name type="scientific">Micromonospora globbae</name>
    <dbReference type="NCBI Taxonomy" id="1894969"/>
    <lineage>
        <taxon>Bacteria</taxon>
        <taxon>Bacillati</taxon>
        <taxon>Actinomycetota</taxon>
        <taxon>Actinomycetes</taxon>
        <taxon>Micromonosporales</taxon>
        <taxon>Micromonosporaceae</taxon>
        <taxon>Micromonospora</taxon>
    </lineage>
</organism>
<feature type="transmembrane region" description="Helical" evidence="6">
    <location>
        <begin position="306"/>
        <end position="327"/>
    </location>
</feature>
<dbReference type="Proteomes" id="UP001432190">
    <property type="component" value="Chromosome"/>
</dbReference>
<keyword evidence="5 6" id="KW-0472">Membrane</keyword>
<evidence type="ECO:0000313" key="8">
    <source>
        <dbReference type="Proteomes" id="UP001432190"/>
    </source>
</evidence>
<dbReference type="PANTHER" id="PTHR30250:SF26">
    <property type="entry name" value="PSMA PROTEIN"/>
    <property type="match status" value="1"/>
</dbReference>
<dbReference type="PANTHER" id="PTHR30250">
    <property type="entry name" value="PST FAMILY PREDICTED COLANIC ACID TRANSPORTER"/>
    <property type="match status" value="1"/>
</dbReference>
<feature type="transmembrane region" description="Helical" evidence="6">
    <location>
        <begin position="81"/>
        <end position="104"/>
    </location>
</feature>
<feature type="transmembrane region" description="Helical" evidence="6">
    <location>
        <begin position="156"/>
        <end position="175"/>
    </location>
</feature>
<evidence type="ECO:0000256" key="3">
    <source>
        <dbReference type="ARBA" id="ARBA00022692"/>
    </source>
</evidence>